<reference evidence="9 10" key="1">
    <citation type="submission" date="2016-03" db="EMBL/GenBank/DDBJ databases">
        <title>Draft genome sequence of Paenibacillus antarcticus CECT 5836.</title>
        <authorList>
            <person name="Shin S.-K."/>
            <person name="Yi H."/>
        </authorList>
    </citation>
    <scope>NUCLEOTIDE SEQUENCE [LARGE SCALE GENOMIC DNA]</scope>
    <source>
        <strain evidence="9 10">CECT 5836</strain>
    </source>
</reference>
<evidence type="ECO:0000256" key="1">
    <source>
        <dbReference type="ARBA" id="ARBA00004141"/>
    </source>
</evidence>
<name>A0A168QC67_9BACL</name>
<feature type="transmembrane region" description="Helical" evidence="8">
    <location>
        <begin position="113"/>
        <end position="129"/>
    </location>
</feature>
<feature type="transmembrane region" description="Helical" evidence="8">
    <location>
        <begin position="297"/>
        <end position="313"/>
    </location>
</feature>
<dbReference type="NCBIfam" id="TIGR00912">
    <property type="entry name" value="2A0309"/>
    <property type="match status" value="1"/>
</dbReference>
<feature type="transmembrane region" description="Helical" evidence="8">
    <location>
        <begin position="181"/>
        <end position="200"/>
    </location>
</feature>
<protein>
    <submittedName>
        <fullName evidence="9">Uncharacterized protein</fullName>
    </submittedName>
</protein>
<dbReference type="GO" id="GO:0009847">
    <property type="term" value="P:spore germination"/>
    <property type="evidence" value="ECO:0007669"/>
    <property type="project" value="InterPro"/>
</dbReference>
<dbReference type="GO" id="GO:0016020">
    <property type="term" value="C:membrane"/>
    <property type="evidence" value="ECO:0007669"/>
    <property type="project" value="UniProtKB-SubCell"/>
</dbReference>
<evidence type="ECO:0000313" key="9">
    <source>
        <dbReference type="EMBL" id="OAB47622.1"/>
    </source>
</evidence>
<evidence type="ECO:0000256" key="2">
    <source>
        <dbReference type="ARBA" id="ARBA00007998"/>
    </source>
</evidence>
<feature type="transmembrane region" description="Helical" evidence="8">
    <location>
        <begin position="141"/>
        <end position="161"/>
    </location>
</feature>
<feature type="transmembrane region" description="Helical" evidence="8">
    <location>
        <begin position="75"/>
        <end position="93"/>
    </location>
</feature>
<dbReference type="Proteomes" id="UP000077355">
    <property type="component" value="Unassembled WGS sequence"/>
</dbReference>
<comment type="caution">
    <text evidence="9">The sequence shown here is derived from an EMBL/GenBank/DDBJ whole genome shotgun (WGS) entry which is preliminary data.</text>
</comment>
<keyword evidence="4" id="KW-0309">Germination</keyword>
<organism evidence="9 10">
    <name type="scientific">Paenibacillus antarcticus</name>
    <dbReference type="NCBI Taxonomy" id="253703"/>
    <lineage>
        <taxon>Bacteria</taxon>
        <taxon>Bacillati</taxon>
        <taxon>Bacillota</taxon>
        <taxon>Bacilli</taxon>
        <taxon>Bacillales</taxon>
        <taxon>Paenibacillaceae</taxon>
        <taxon>Paenibacillus</taxon>
    </lineage>
</organism>
<gene>
    <name evidence="9" type="ORF">PBAT_05255</name>
</gene>
<dbReference type="InterPro" id="IPR004761">
    <property type="entry name" value="Spore_GerAB"/>
</dbReference>
<dbReference type="Pfam" id="PF03845">
    <property type="entry name" value="Spore_permease"/>
    <property type="match status" value="1"/>
</dbReference>
<keyword evidence="3" id="KW-0813">Transport</keyword>
<comment type="similarity">
    <text evidence="2">Belongs to the amino acid-polyamine-organocation (APC) superfamily. Spore germination protein (SGP) (TC 2.A.3.9) family.</text>
</comment>
<feature type="transmembrane region" description="Helical" evidence="8">
    <location>
        <begin position="37"/>
        <end position="54"/>
    </location>
</feature>
<evidence type="ECO:0000256" key="6">
    <source>
        <dbReference type="ARBA" id="ARBA00022989"/>
    </source>
</evidence>
<evidence type="ECO:0000256" key="4">
    <source>
        <dbReference type="ARBA" id="ARBA00022544"/>
    </source>
</evidence>
<keyword evidence="6 8" id="KW-1133">Transmembrane helix</keyword>
<accession>A0A168QC67</accession>
<evidence type="ECO:0000256" key="3">
    <source>
        <dbReference type="ARBA" id="ARBA00022448"/>
    </source>
</evidence>
<keyword evidence="7 8" id="KW-0472">Membrane</keyword>
<dbReference type="EMBL" id="LVJI01000006">
    <property type="protein sequence ID" value="OAB47622.1"/>
    <property type="molecule type" value="Genomic_DNA"/>
</dbReference>
<dbReference type="PANTHER" id="PTHR34975:SF2">
    <property type="entry name" value="SPORE GERMINATION PROTEIN A2"/>
    <property type="match status" value="1"/>
</dbReference>
<proteinExistence type="inferred from homology"/>
<dbReference type="AlphaFoldDB" id="A0A168QC67"/>
<dbReference type="OrthoDB" id="2829675at2"/>
<comment type="subcellular location">
    <subcellularLocation>
        <location evidence="1">Membrane</location>
        <topology evidence="1">Multi-pass membrane protein</topology>
    </subcellularLocation>
</comment>
<dbReference type="RefSeq" id="WP_068647228.1">
    <property type="nucleotide sequence ID" value="NZ_CP043611.1"/>
</dbReference>
<feature type="transmembrane region" description="Helical" evidence="8">
    <location>
        <begin position="325"/>
        <end position="345"/>
    </location>
</feature>
<keyword evidence="5 8" id="KW-0812">Transmembrane</keyword>
<feature type="transmembrane region" description="Helical" evidence="8">
    <location>
        <begin position="265"/>
        <end position="285"/>
    </location>
</feature>
<feature type="transmembrane region" description="Helical" evidence="8">
    <location>
        <begin position="212"/>
        <end position="235"/>
    </location>
</feature>
<dbReference type="PANTHER" id="PTHR34975">
    <property type="entry name" value="SPORE GERMINATION PROTEIN A2"/>
    <property type="match status" value="1"/>
</dbReference>
<keyword evidence="10" id="KW-1185">Reference proteome</keyword>
<evidence type="ECO:0000313" key="10">
    <source>
        <dbReference type="Proteomes" id="UP000077355"/>
    </source>
</evidence>
<evidence type="ECO:0000256" key="5">
    <source>
        <dbReference type="ARBA" id="ARBA00022692"/>
    </source>
</evidence>
<evidence type="ECO:0000256" key="8">
    <source>
        <dbReference type="SAM" id="Phobius"/>
    </source>
</evidence>
<evidence type="ECO:0000256" key="7">
    <source>
        <dbReference type="ARBA" id="ARBA00023136"/>
    </source>
</evidence>
<sequence>MNKITHRQIIILGFAYMLPFAINEVRSLSAAKQHTYITYMVAAAIFAGILWMLSRSAKRFPDQTLFESLTVRFPIIGRVICSLYLGFFFYILARDIRIMADYTNVILLPNTPLIYISLCIVGTVIFVTRGGMRTLISLSEFMGPLFILSLLFMLIMLLKVLDLGNIMPIFHLSIPGISEGTWLVLSSTGQIIVLPFIISSKDYRYRDLFKSLVISTLLIVLVVLMLILTIGVPVAERLMYPSYELVREIRIADFLDRFDLLLVAVWYPLIFINMAISLYVICYGLKIMIPSISGKMMAAPIGLLSFSCSWWFFHDAVQMLDFNHQWPWIAIVFEIIIPIGIFLILRPRKTPLKN</sequence>